<dbReference type="Proteomes" id="UP000261811">
    <property type="component" value="Unassembled WGS sequence"/>
</dbReference>
<dbReference type="OrthoDB" id="3537437at2"/>
<organism evidence="1 2">
    <name type="scientific">Actinomadura logoneensis</name>
    <dbReference type="NCBI Taxonomy" id="2293572"/>
    <lineage>
        <taxon>Bacteria</taxon>
        <taxon>Bacillati</taxon>
        <taxon>Actinomycetota</taxon>
        <taxon>Actinomycetes</taxon>
        <taxon>Streptosporangiales</taxon>
        <taxon>Thermomonosporaceae</taxon>
        <taxon>Actinomadura</taxon>
    </lineage>
</organism>
<accession>A0A372JRF3</accession>
<dbReference type="Gene3D" id="1.10.8.1060">
    <property type="entry name" value="Corynebacterium glutamicum thioredoxin-dependent arsenate reductase, N-terminal domain"/>
    <property type="match status" value="1"/>
</dbReference>
<reference evidence="1 2" key="1">
    <citation type="submission" date="2018-08" db="EMBL/GenBank/DDBJ databases">
        <title>Actinomadura jelena sp. nov., a novel Actinomycete isolated from soil in Chad.</title>
        <authorList>
            <person name="Shi L."/>
        </authorList>
    </citation>
    <scope>NUCLEOTIDE SEQUENCE [LARGE SCALE GENOMIC DNA]</scope>
    <source>
        <strain evidence="1 2">NEAU-G17</strain>
    </source>
</reference>
<name>A0A372JRF3_9ACTN</name>
<dbReference type="AlphaFoldDB" id="A0A372JRF3"/>
<keyword evidence="2" id="KW-1185">Reference proteome</keyword>
<evidence type="ECO:0000313" key="1">
    <source>
        <dbReference type="EMBL" id="RFU42613.1"/>
    </source>
</evidence>
<sequence>MAQRPDSEPPFGEIGDRLAREFTGVHDERTVQRCVAAARYGALEVTGAAAPDLVERVARKHLQVLAVVAAEKRRRSPRTSLGNTP</sequence>
<dbReference type="RefSeq" id="WP_117356434.1">
    <property type="nucleotide sequence ID" value="NZ_QURH01000110.1"/>
</dbReference>
<protein>
    <submittedName>
        <fullName evidence="1">Uncharacterized protein</fullName>
    </submittedName>
</protein>
<comment type="caution">
    <text evidence="1">The sequence shown here is derived from an EMBL/GenBank/DDBJ whole genome shotgun (WGS) entry which is preliminary data.</text>
</comment>
<gene>
    <name evidence="1" type="ORF">DZF91_05680</name>
</gene>
<proteinExistence type="predicted"/>
<evidence type="ECO:0000313" key="2">
    <source>
        <dbReference type="Proteomes" id="UP000261811"/>
    </source>
</evidence>
<dbReference type="EMBL" id="QURH01000110">
    <property type="protein sequence ID" value="RFU42613.1"/>
    <property type="molecule type" value="Genomic_DNA"/>
</dbReference>